<keyword evidence="8 13" id="KW-0630">Potassium</keyword>
<dbReference type="PANTHER" id="PTHR11911">
    <property type="entry name" value="INOSINE-5-MONOPHOSPHATE DEHYDROGENASE RELATED"/>
    <property type="match status" value="1"/>
</dbReference>
<dbReference type="FunFam" id="3.20.20.70:FF:000003">
    <property type="entry name" value="GMP reductase"/>
    <property type="match status" value="1"/>
</dbReference>
<dbReference type="InterPro" id="IPR015875">
    <property type="entry name" value="IMP_DH/GMP_Rdtase_CS"/>
</dbReference>
<feature type="binding site" evidence="13">
    <location>
        <begin position="333"/>
        <end position="335"/>
    </location>
    <ligand>
        <name>IMP</name>
        <dbReference type="ChEBI" id="CHEBI:58053"/>
    </ligand>
</feature>
<dbReference type="InterPro" id="IPR000644">
    <property type="entry name" value="CBS_dom"/>
</dbReference>
<dbReference type="Proteomes" id="UP000320766">
    <property type="component" value="Unassembled WGS sequence"/>
</dbReference>
<dbReference type="GO" id="GO:0006177">
    <property type="term" value="P:GMP biosynthetic process"/>
    <property type="evidence" value="ECO:0007669"/>
    <property type="project" value="UniProtKB-UniRule"/>
</dbReference>
<name>A0A520KX79_9EURY</name>
<dbReference type="InterPro" id="IPR046342">
    <property type="entry name" value="CBS_dom_sf"/>
</dbReference>
<keyword evidence="7 13" id="KW-0658">Purine biosynthesis</keyword>
<feature type="binding site" evidence="13">
    <location>
        <position position="460"/>
    </location>
    <ligand>
        <name>K(+)</name>
        <dbReference type="ChEBI" id="CHEBI:29103"/>
        <note>ligand shared between two tetrameric partners</note>
    </ligand>
</feature>
<dbReference type="InterPro" id="IPR005990">
    <property type="entry name" value="IMP_DH"/>
</dbReference>
<dbReference type="SUPFAM" id="SSF51412">
    <property type="entry name" value="Inosine monophosphate dehydrogenase (IMPDH)"/>
    <property type="match status" value="1"/>
</dbReference>
<dbReference type="GO" id="GO:0006183">
    <property type="term" value="P:GTP biosynthetic process"/>
    <property type="evidence" value="ECO:0007669"/>
    <property type="project" value="TreeGrafter"/>
</dbReference>
<feature type="binding site" evidence="13 15">
    <location>
        <begin position="293"/>
        <end position="295"/>
    </location>
    <ligand>
        <name>NAD(+)</name>
        <dbReference type="ChEBI" id="CHEBI:57540"/>
    </ligand>
</feature>
<feature type="active site" description="Thioimidate intermediate" evidence="13 14">
    <location>
        <position position="300"/>
    </location>
</feature>
<evidence type="ECO:0000256" key="19">
    <source>
        <dbReference type="RuleBase" id="RU003928"/>
    </source>
</evidence>
<gene>
    <name evidence="13 21" type="primary">guaB</name>
    <name evidence="21" type="ORF">EF807_04210</name>
</gene>
<dbReference type="UniPathway" id="UPA00601">
    <property type="reaction ID" value="UER00295"/>
</dbReference>
<keyword evidence="6 13" id="KW-0332">GMP biosynthesis</keyword>
<dbReference type="EC" id="1.1.1.205" evidence="13 19"/>
<evidence type="ECO:0000256" key="3">
    <source>
        <dbReference type="ARBA" id="ARBA00011881"/>
    </source>
</evidence>
<comment type="subunit">
    <text evidence="3 13">Homotetramer.</text>
</comment>
<comment type="cofactor">
    <cofactor evidence="1 13">
        <name>K(+)</name>
        <dbReference type="ChEBI" id="CHEBI:29103"/>
    </cofactor>
</comment>
<dbReference type="PIRSF" id="PIRSF000130">
    <property type="entry name" value="IMPDH"/>
    <property type="match status" value="1"/>
</dbReference>
<feature type="binding site" description="in other chain" evidence="13 16">
    <location>
        <position position="297"/>
    </location>
    <ligand>
        <name>K(+)</name>
        <dbReference type="ChEBI" id="CHEBI:29103"/>
        <note>ligand shared between two tetrameric partners</note>
    </ligand>
</feature>
<organism evidence="21 22">
    <name type="scientific">Candidatus Methanolliviera hydrocarbonicum</name>
    <dbReference type="NCBI Taxonomy" id="2491085"/>
    <lineage>
        <taxon>Archaea</taxon>
        <taxon>Methanobacteriati</taxon>
        <taxon>Methanobacteriota</taxon>
        <taxon>Candidatus Methanoliparia</taxon>
        <taxon>Candidatus Methanoliparales</taxon>
        <taxon>Candidatus Methanollivieraceae</taxon>
        <taxon>Candidatus Methanolliviera</taxon>
    </lineage>
</organism>
<comment type="activity regulation">
    <text evidence="13">Mycophenolic acid (MPA) is a non-competitive inhibitor that prevents formation of the closed enzyme conformation by binding to the same site as the amobile flap. In contrast, mizoribine monophosphate (MZP) is a competitive inhibitor that induces the closed conformation. MPA is a potent inhibitor of mammalian IMPDHs but a poor inhibitor of the bacterial enzymes. MZP is a more potent inhibitor of bacterial IMPDH.</text>
</comment>
<feature type="active site" description="Proton acceptor" evidence="13 14">
    <location>
        <position position="394"/>
    </location>
</feature>
<keyword evidence="5" id="KW-0677">Repeat</keyword>
<evidence type="ECO:0000259" key="20">
    <source>
        <dbReference type="PROSITE" id="PS51371"/>
    </source>
</evidence>
<dbReference type="Pfam" id="PF00571">
    <property type="entry name" value="CBS"/>
    <property type="match status" value="2"/>
</dbReference>
<evidence type="ECO:0000256" key="8">
    <source>
        <dbReference type="ARBA" id="ARBA00022958"/>
    </source>
</evidence>
<feature type="binding site" evidence="13">
    <location>
        <position position="298"/>
    </location>
    <ligand>
        <name>IMP</name>
        <dbReference type="ChEBI" id="CHEBI:58053"/>
    </ligand>
</feature>
<sequence length="478" mass="51777">MFIEKLDVRPGITFDDVLILPNRSEVEPNQINLDTKVSKNVRLKIPIVSSSMDTVTESKMAIAMARNGGLGVIHRNMSMERQLEEVYEVKSSDELITRKMITTSPKEPTSLISDLMESENIGGIPVVDGKRLLGIVSKRDVRGVSGDKPVKEIMTKGVITAREDTTDEEAFEKMYDGRVERLPVVNEKDDLIGMITMHNIIERKKYLTAARDDEDRLVVGAAIGPFDMERAKRLDGEKTDVIVIDCAHAHNINVIKSAKKIKENVSADLIVGNIATADAAEELVDFVDGVRVGIGPGSICTTRVIAGVGVPQLTAVAGVTEVARRYGVPVIADGGIRYSGDIAKAISVGANCVMLGNLLAGTEESPGKPVTIKGRMYKQYRGMGSLGVMGETDRYASIGGTKFVPEGVEGAVPYRGPLSDIIFQLAGGLKSSMGYVGASNIEEMQEKARLIRITQNGAVESHPHDILITDEAPNYPYH</sequence>
<evidence type="ECO:0000256" key="13">
    <source>
        <dbReference type="HAMAP-Rule" id="MF_01964"/>
    </source>
</evidence>
<comment type="pathway">
    <text evidence="13 19">Purine metabolism; XMP biosynthesis via de novo pathway; XMP from IMP: step 1/1.</text>
</comment>
<feature type="domain" description="CBS" evidence="20">
    <location>
        <begin position="154"/>
        <end position="214"/>
    </location>
</feature>
<dbReference type="CDD" id="cd04601">
    <property type="entry name" value="CBS_pair_IMPDH"/>
    <property type="match status" value="1"/>
</dbReference>
<feature type="binding site" evidence="13">
    <location>
        <position position="245"/>
    </location>
    <ligand>
        <name>NAD(+)</name>
        <dbReference type="ChEBI" id="CHEBI:57540"/>
    </ligand>
</feature>
<dbReference type="GO" id="GO:0000166">
    <property type="term" value="F:nucleotide binding"/>
    <property type="evidence" value="ECO:0007669"/>
    <property type="project" value="UniProtKB-UniRule"/>
</dbReference>
<feature type="binding site" evidence="13">
    <location>
        <position position="406"/>
    </location>
    <ligand>
        <name>IMP</name>
        <dbReference type="ChEBI" id="CHEBI:58053"/>
    </ligand>
</feature>
<evidence type="ECO:0000256" key="4">
    <source>
        <dbReference type="ARBA" id="ARBA00022723"/>
    </source>
</evidence>
<dbReference type="HAMAP" id="MF_01964">
    <property type="entry name" value="IMPDH"/>
    <property type="match status" value="1"/>
</dbReference>
<evidence type="ECO:0000256" key="9">
    <source>
        <dbReference type="ARBA" id="ARBA00023002"/>
    </source>
</evidence>
<evidence type="ECO:0000256" key="15">
    <source>
        <dbReference type="PIRSR" id="PIRSR000130-3"/>
    </source>
</evidence>
<evidence type="ECO:0000256" key="1">
    <source>
        <dbReference type="ARBA" id="ARBA00001958"/>
    </source>
</evidence>
<evidence type="ECO:0000313" key="22">
    <source>
        <dbReference type="Proteomes" id="UP000320766"/>
    </source>
</evidence>
<dbReference type="InterPro" id="IPR001093">
    <property type="entry name" value="IMP_DH_GMPRt"/>
</dbReference>
<evidence type="ECO:0000256" key="5">
    <source>
        <dbReference type="ARBA" id="ARBA00022737"/>
    </source>
</evidence>
<dbReference type="PANTHER" id="PTHR11911:SF111">
    <property type="entry name" value="INOSINE-5'-MONOPHOSPHATE DEHYDROGENASE"/>
    <property type="match status" value="1"/>
</dbReference>
<dbReference type="SUPFAM" id="SSF54631">
    <property type="entry name" value="CBS-domain pair"/>
    <property type="match status" value="1"/>
</dbReference>
<evidence type="ECO:0000256" key="10">
    <source>
        <dbReference type="ARBA" id="ARBA00023027"/>
    </source>
</evidence>
<dbReference type="Pfam" id="PF00478">
    <property type="entry name" value="IMPDH"/>
    <property type="match status" value="1"/>
</dbReference>
<feature type="binding site" evidence="13">
    <location>
        <position position="461"/>
    </location>
    <ligand>
        <name>K(+)</name>
        <dbReference type="ChEBI" id="CHEBI:29103"/>
        <note>ligand shared between two tetrameric partners</note>
    </ligand>
</feature>
<evidence type="ECO:0000256" key="6">
    <source>
        <dbReference type="ARBA" id="ARBA00022749"/>
    </source>
</evidence>
<evidence type="ECO:0000256" key="11">
    <source>
        <dbReference type="ARBA" id="ARBA00023122"/>
    </source>
</evidence>
<dbReference type="AlphaFoldDB" id="A0A520KX79"/>
<dbReference type="GO" id="GO:0046872">
    <property type="term" value="F:metal ion binding"/>
    <property type="evidence" value="ECO:0007669"/>
    <property type="project" value="UniProtKB-UniRule"/>
</dbReference>
<comment type="catalytic activity">
    <reaction evidence="12 13 19">
        <text>IMP + NAD(+) + H2O = XMP + NADH + H(+)</text>
        <dbReference type="Rhea" id="RHEA:11708"/>
        <dbReference type="ChEBI" id="CHEBI:15377"/>
        <dbReference type="ChEBI" id="CHEBI:15378"/>
        <dbReference type="ChEBI" id="CHEBI:57464"/>
        <dbReference type="ChEBI" id="CHEBI:57540"/>
        <dbReference type="ChEBI" id="CHEBI:57945"/>
        <dbReference type="ChEBI" id="CHEBI:58053"/>
        <dbReference type="EC" id="1.1.1.205"/>
    </reaction>
</comment>
<dbReference type="NCBIfam" id="TIGR01302">
    <property type="entry name" value="IMP_dehydrog"/>
    <property type="match status" value="1"/>
</dbReference>
<keyword evidence="10 13" id="KW-0520">NAD</keyword>
<dbReference type="PROSITE" id="PS51371">
    <property type="entry name" value="CBS"/>
    <property type="match status" value="2"/>
</dbReference>
<dbReference type="GO" id="GO:0003938">
    <property type="term" value="F:IMP dehydrogenase activity"/>
    <property type="evidence" value="ECO:0007669"/>
    <property type="project" value="UniProtKB-UniRule"/>
</dbReference>
<keyword evidence="11 17" id="KW-0129">CBS domain</keyword>
<evidence type="ECO:0000313" key="21">
    <source>
        <dbReference type="EMBL" id="RZN69753.1"/>
    </source>
</evidence>
<comment type="caution">
    <text evidence="13">Lacks conserved residue(s) required for the propagation of feature annotation.</text>
</comment>
<feature type="binding site" description="in other chain" evidence="13 16">
    <location>
        <position position="295"/>
    </location>
    <ligand>
        <name>K(+)</name>
        <dbReference type="ChEBI" id="CHEBI:29103"/>
        <note>ligand shared between two tetrameric partners</note>
    </ligand>
</feature>
<feature type="binding site" evidence="13">
    <location>
        <position position="462"/>
    </location>
    <ligand>
        <name>K(+)</name>
        <dbReference type="ChEBI" id="CHEBI:29103"/>
        <note>ligand shared between two tetrameric partners</note>
    </ligand>
</feature>
<evidence type="ECO:0000256" key="18">
    <source>
        <dbReference type="RuleBase" id="RU003927"/>
    </source>
</evidence>
<keyword evidence="9 13" id="KW-0560">Oxidoreductase</keyword>
<dbReference type="EMBL" id="RXIL01000069">
    <property type="protein sequence ID" value="RZN69753.1"/>
    <property type="molecule type" value="Genomic_DNA"/>
</dbReference>
<evidence type="ECO:0000256" key="16">
    <source>
        <dbReference type="PIRSR" id="PIRSR000130-4"/>
    </source>
</evidence>
<comment type="function">
    <text evidence="13">Catalyzes the conversion of inosine 5'-phosphate (IMP) to xanthosine 5'-phosphate (XMP), the first committed and rate-limiting step in the de novo synthesis of guanine nucleotides, and therefore plays an important role in the regulation of cell growth.</text>
</comment>
<feature type="domain" description="CBS" evidence="20">
    <location>
        <begin position="96"/>
        <end position="152"/>
    </location>
</feature>
<feature type="binding site" evidence="13">
    <location>
        <begin position="380"/>
        <end position="384"/>
    </location>
    <ligand>
        <name>IMP</name>
        <dbReference type="ChEBI" id="CHEBI:58053"/>
    </ligand>
</feature>
<evidence type="ECO:0000256" key="7">
    <source>
        <dbReference type="ARBA" id="ARBA00022755"/>
    </source>
</evidence>
<accession>A0A520KX79</accession>
<evidence type="ECO:0000256" key="14">
    <source>
        <dbReference type="PIRSR" id="PIRSR000130-1"/>
    </source>
</evidence>
<dbReference type="CDD" id="cd00381">
    <property type="entry name" value="IMPDH"/>
    <property type="match status" value="1"/>
</dbReference>
<dbReference type="SMART" id="SM00116">
    <property type="entry name" value="CBS"/>
    <property type="match status" value="2"/>
</dbReference>
<reference evidence="21 22" key="1">
    <citation type="journal article" date="2019" name="Nat. Microbiol.">
        <title>Wide diversity of methane and short-chain alkane metabolisms in uncultured archaea.</title>
        <authorList>
            <person name="Borrel G."/>
            <person name="Adam P.S."/>
            <person name="McKay L.J."/>
            <person name="Chen L.X."/>
            <person name="Sierra-Garcia I.N."/>
            <person name="Sieber C.M."/>
            <person name="Letourneur Q."/>
            <person name="Ghozlane A."/>
            <person name="Andersen G.L."/>
            <person name="Li W.J."/>
            <person name="Hallam S.J."/>
            <person name="Muyzer G."/>
            <person name="de Oliveira V.M."/>
            <person name="Inskeep W.P."/>
            <person name="Banfield J.F."/>
            <person name="Gribaldo S."/>
        </authorList>
    </citation>
    <scope>NUCLEOTIDE SEQUENCE [LARGE SCALE GENOMIC DNA]</scope>
    <source>
        <strain evidence="21">NM1b</strain>
    </source>
</reference>
<dbReference type="Gene3D" id="3.20.20.70">
    <property type="entry name" value="Aldolase class I"/>
    <property type="match status" value="1"/>
</dbReference>
<comment type="caution">
    <text evidence="21">The sequence shown here is derived from an EMBL/GenBank/DDBJ whole genome shotgun (WGS) entry which is preliminary data.</text>
</comment>
<evidence type="ECO:0000256" key="12">
    <source>
        <dbReference type="ARBA" id="ARBA00048028"/>
    </source>
</evidence>
<keyword evidence="4 13" id="KW-0479">Metal-binding</keyword>
<dbReference type="SMART" id="SM01240">
    <property type="entry name" value="IMPDH"/>
    <property type="match status" value="1"/>
</dbReference>
<feature type="binding site" evidence="15">
    <location>
        <begin position="245"/>
        <end position="247"/>
    </location>
    <ligand>
        <name>NAD(+)</name>
        <dbReference type="ChEBI" id="CHEBI:57540"/>
    </ligand>
</feature>
<proteinExistence type="inferred from homology"/>
<feature type="binding site" description="in other chain" evidence="13 16">
    <location>
        <position position="300"/>
    </location>
    <ligand>
        <name>K(+)</name>
        <dbReference type="ChEBI" id="CHEBI:29103"/>
        <note>ligand shared between two tetrameric partners</note>
    </ligand>
</feature>
<comment type="similarity">
    <text evidence="2 13 18">Belongs to the IMPDH/GMPR family.</text>
</comment>
<evidence type="ECO:0000256" key="2">
    <source>
        <dbReference type="ARBA" id="ARBA00005502"/>
    </source>
</evidence>
<evidence type="ECO:0000256" key="17">
    <source>
        <dbReference type="PROSITE-ProRule" id="PRU00703"/>
    </source>
</evidence>
<dbReference type="InterPro" id="IPR013785">
    <property type="entry name" value="Aldolase_TIM"/>
</dbReference>
<feature type="binding site" evidence="13">
    <location>
        <begin position="356"/>
        <end position="357"/>
    </location>
    <ligand>
        <name>IMP</name>
        <dbReference type="ChEBI" id="CHEBI:58053"/>
    </ligand>
</feature>
<dbReference type="PROSITE" id="PS00487">
    <property type="entry name" value="IMP_DH_GMP_RED"/>
    <property type="match status" value="1"/>
</dbReference>
<protein>
    <recommendedName>
        <fullName evidence="13 19">Inosine-5'-monophosphate dehydrogenase</fullName>
        <shortName evidence="13">IMP dehydrogenase</shortName>
        <shortName evidence="13">IMPD</shortName>
        <shortName evidence="13">IMPDH</shortName>
        <ecNumber evidence="13 19">1.1.1.205</ecNumber>
    </recommendedName>
</protein>